<gene>
    <name evidence="3" type="ORF">FAGAP_8983</name>
</gene>
<feature type="region of interest" description="Disordered" evidence="1">
    <location>
        <begin position="135"/>
        <end position="177"/>
    </location>
</feature>
<name>A0A9P5E4Q9_9HYPO</name>
<evidence type="ECO:0000259" key="2">
    <source>
        <dbReference type="Pfam" id="PF13391"/>
    </source>
</evidence>
<dbReference type="InterPro" id="IPR003615">
    <property type="entry name" value="HNH_nuc"/>
</dbReference>
<comment type="caution">
    <text evidence="3">The sequence shown here is derived from an EMBL/GenBank/DDBJ whole genome shotgun (WGS) entry which is preliminary data.</text>
</comment>
<dbReference type="OrthoDB" id="5416097at2759"/>
<dbReference type="AlphaFoldDB" id="A0A9P5E4Q9"/>
<dbReference type="Proteomes" id="UP000737391">
    <property type="component" value="Unassembled WGS sequence"/>
</dbReference>
<evidence type="ECO:0000313" key="4">
    <source>
        <dbReference type="Proteomes" id="UP000737391"/>
    </source>
</evidence>
<evidence type="ECO:0000256" key="1">
    <source>
        <dbReference type="SAM" id="MobiDB-lite"/>
    </source>
</evidence>
<feature type="domain" description="HNH nuclease" evidence="2">
    <location>
        <begin position="219"/>
        <end position="304"/>
    </location>
</feature>
<reference evidence="3" key="1">
    <citation type="submission" date="2020-01" db="EMBL/GenBank/DDBJ databases">
        <title>Identification and distribution of gene clusters putatively required for synthesis of sphingolipid metabolism inhibitors in phylogenetically diverse species of the filamentous fungus Fusarium.</title>
        <authorList>
            <person name="Kim H.-S."/>
            <person name="Busman M."/>
            <person name="Brown D.W."/>
            <person name="Divon H."/>
            <person name="Uhlig S."/>
            <person name="Proctor R.H."/>
        </authorList>
    </citation>
    <scope>NUCLEOTIDE SEQUENCE</scope>
    <source>
        <strain evidence="3">NRRL 31653</strain>
    </source>
</reference>
<evidence type="ECO:0000313" key="3">
    <source>
        <dbReference type="EMBL" id="KAF4494886.1"/>
    </source>
</evidence>
<accession>A0A9P5E4Q9</accession>
<feature type="compositionally biased region" description="Acidic residues" evidence="1">
    <location>
        <begin position="442"/>
        <end position="464"/>
    </location>
</feature>
<organism evidence="3 4">
    <name type="scientific">Fusarium agapanthi</name>
    <dbReference type="NCBI Taxonomy" id="1803897"/>
    <lineage>
        <taxon>Eukaryota</taxon>
        <taxon>Fungi</taxon>
        <taxon>Dikarya</taxon>
        <taxon>Ascomycota</taxon>
        <taxon>Pezizomycotina</taxon>
        <taxon>Sordariomycetes</taxon>
        <taxon>Hypocreomycetidae</taxon>
        <taxon>Hypocreales</taxon>
        <taxon>Nectriaceae</taxon>
        <taxon>Fusarium</taxon>
        <taxon>Fusarium fujikuroi species complex</taxon>
    </lineage>
</organism>
<keyword evidence="4" id="KW-1185">Reference proteome</keyword>
<protein>
    <recommendedName>
        <fullName evidence="2">HNH nuclease domain-containing protein</fullName>
    </recommendedName>
</protein>
<dbReference type="EMBL" id="LUFC02000712">
    <property type="protein sequence ID" value="KAF4494886.1"/>
    <property type="molecule type" value="Genomic_DNA"/>
</dbReference>
<dbReference type="Pfam" id="PF13391">
    <property type="entry name" value="HNH_2"/>
    <property type="match status" value="1"/>
</dbReference>
<feature type="compositionally biased region" description="Polar residues" evidence="1">
    <location>
        <begin position="151"/>
        <end position="160"/>
    </location>
</feature>
<proteinExistence type="predicted"/>
<sequence length="483" mass="53874">MATNELEQSFATFVQDHEQNPPLKNDLQAFLLARPRVERVESLIPVEDYELRLAFIDGIRAESQLFRGPEKPDLTGLEFSYLINMPLDKLRSLRELLPDSSGNLQTFINNLGNATWWFLQKAAYKIEFPEQSQDNSSAKTVSAKGKVPQRVTPQGSVTKPGSSSKSHASGKRSASGGNTLLKAIANPSVASSVATSKGTEVGRSEALRKECLELDGNYCVVTGASDPHVCHIVPFAWSKHDKNFEVTKRLMPALQLVIDIQPPELKREAMGKLKEGVGCTDRLWNLVCLSPQLHKWWDHAYFGLKYYGRNDSEEEGFVEIHLQFVWMPRNMSQFATKQVALDQQAHPSTSLSASLNHHYGGQTMTPCSDSTCNDCQAIRRVKAYDLATNRPIMNGQIVVVKRRKEHASLFIAMIQFQWAVIRAAAMSGGALVLDELLSPIDEDSDGGEVVEEETEVPAEGEEEDPRAISEAVYDWMTKIPDRR</sequence>
<feature type="region of interest" description="Disordered" evidence="1">
    <location>
        <begin position="442"/>
        <end position="465"/>
    </location>
</feature>
<feature type="compositionally biased region" description="Low complexity" evidence="1">
    <location>
        <begin position="161"/>
        <end position="177"/>
    </location>
</feature>